<proteinExistence type="predicted"/>
<name>A0A381ZUH4_9ZZZZ</name>
<accession>A0A381ZUH4</accession>
<reference evidence="1" key="1">
    <citation type="submission" date="2018-05" db="EMBL/GenBank/DDBJ databases">
        <authorList>
            <person name="Lanie J.A."/>
            <person name="Ng W.-L."/>
            <person name="Kazmierczak K.M."/>
            <person name="Andrzejewski T.M."/>
            <person name="Davidsen T.M."/>
            <person name="Wayne K.J."/>
            <person name="Tettelin H."/>
            <person name="Glass J.I."/>
            <person name="Rusch D."/>
            <person name="Podicherti R."/>
            <person name="Tsui H.-C.T."/>
            <person name="Winkler M.E."/>
        </authorList>
    </citation>
    <scope>NUCLEOTIDE SEQUENCE</scope>
</reference>
<dbReference type="EMBL" id="UINC01022717">
    <property type="protein sequence ID" value="SVA92906.1"/>
    <property type="molecule type" value="Genomic_DNA"/>
</dbReference>
<sequence length="34" mass="3810">MLTVTGKGEQRRINLLRNADVNYYGEDGALVQQS</sequence>
<gene>
    <name evidence="1" type="ORF">METZ01_LOCUS145760</name>
</gene>
<protein>
    <submittedName>
        <fullName evidence="1">Uncharacterized protein</fullName>
    </submittedName>
</protein>
<organism evidence="1">
    <name type="scientific">marine metagenome</name>
    <dbReference type="NCBI Taxonomy" id="408172"/>
    <lineage>
        <taxon>unclassified sequences</taxon>
        <taxon>metagenomes</taxon>
        <taxon>ecological metagenomes</taxon>
    </lineage>
</organism>
<evidence type="ECO:0000313" key="1">
    <source>
        <dbReference type="EMBL" id="SVA92906.1"/>
    </source>
</evidence>
<dbReference type="AlphaFoldDB" id="A0A381ZUH4"/>